<comment type="caution">
    <text evidence="2">The sequence shown here is derived from an EMBL/GenBank/DDBJ whole genome shotgun (WGS) entry which is preliminary data.</text>
</comment>
<evidence type="ECO:0008006" key="4">
    <source>
        <dbReference type="Google" id="ProtNLM"/>
    </source>
</evidence>
<name>A0A8S9WPR6_APOLU</name>
<gene>
    <name evidence="2" type="ORF">GE061_006933</name>
</gene>
<keyword evidence="1" id="KW-0732">Signal</keyword>
<organism evidence="2 3">
    <name type="scientific">Apolygus lucorum</name>
    <name type="common">Small green plant bug</name>
    <name type="synonym">Lygocoris lucorum</name>
    <dbReference type="NCBI Taxonomy" id="248454"/>
    <lineage>
        <taxon>Eukaryota</taxon>
        <taxon>Metazoa</taxon>
        <taxon>Ecdysozoa</taxon>
        <taxon>Arthropoda</taxon>
        <taxon>Hexapoda</taxon>
        <taxon>Insecta</taxon>
        <taxon>Pterygota</taxon>
        <taxon>Neoptera</taxon>
        <taxon>Paraneoptera</taxon>
        <taxon>Hemiptera</taxon>
        <taxon>Heteroptera</taxon>
        <taxon>Panheteroptera</taxon>
        <taxon>Cimicomorpha</taxon>
        <taxon>Miridae</taxon>
        <taxon>Mirini</taxon>
        <taxon>Apolygus</taxon>
    </lineage>
</organism>
<evidence type="ECO:0000313" key="3">
    <source>
        <dbReference type="Proteomes" id="UP000466442"/>
    </source>
</evidence>
<feature type="chain" id="PRO_5035734572" description="Cystatin domain-containing protein" evidence="1">
    <location>
        <begin position="19"/>
        <end position="336"/>
    </location>
</feature>
<keyword evidence="3" id="KW-1185">Reference proteome</keyword>
<dbReference type="Proteomes" id="UP000466442">
    <property type="component" value="Unassembled WGS sequence"/>
</dbReference>
<accession>A0A8S9WPR6</accession>
<reference evidence="2" key="1">
    <citation type="journal article" date="2021" name="Mol. Ecol. Resour.">
        <title>Apolygus lucorum genome provides insights into omnivorousness and mesophyll feeding.</title>
        <authorList>
            <person name="Liu Y."/>
            <person name="Liu H."/>
            <person name="Wang H."/>
            <person name="Huang T."/>
            <person name="Liu B."/>
            <person name="Yang B."/>
            <person name="Yin L."/>
            <person name="Li B."/>
            <person name="Zhang Y."/>
            <person name="Zhang S."/>
            <person name="Jiang F."/>
            <person name="Zhang X."/>
            <person name="Ren Y."/>
            <person name="Wang B."/>
            <person name="Wang S."/>
            <person name="Lu Y."/>
            <person name="Wu K."/>
            <person name="Fan W."/>
            <person name="Wang G."/>
        </authorList>
    </citation>
    <scope>NUCLEOTIDE SEQUENCE</scope>
    <source>
        <strain evidence="2">12Hb</strain>
    </source>
</reference>
<dbReference type="AlphaFoldDB" id="A0A8S9WPR6"/>
<dbReference type="EMBL" id="WIXP02000015">
    <property type="protein sequence ID" value="KAF6198910.1"/>
    <property type="molecule type" value="Genomic_DNA"/>
</dbReference>
<feature type="signal peptide" evidence="1">
    <location>
        <begin position="1"/>
        <end position="18"/>
    </location>
</feature>
<evidence type="ECO:0000313" key="2">
    <source>
        <dbReference type="EMBL" id="KAF6198910.1"/>
    </source>
</evidence>
<proteinExistence type="predicted"/>
<protein>
    <recommendedName>
        <fullName evidence="4">Cystatin domain-containing protein</fullName>
    </recommendedName>
</protein>
<evidence type="ECO:0000256" key="1">
    <source>
        <dbReference type="SAM" id="SignalP"/>
    </source>
</evidence>
<sequence>MNLSVAALVLACVLVTEGKHAVSKAKGLSKKAHHHKSKFSQNKWWIESDLNNPLVYGEAVVQLKIALKEVHSLDEIRKITEELKNPETKQSELKKADKPIESITSSVVAAIKKDYLLWPKTDKTLSIGNRTISVDPRVELDGSDLVTKDYIWGTFAAKNRKIINLADPTDESDTVNLRRLRQDLAKLKDQIGSEIQKLKQSRRHRRRITGLQELLTTVAGKMYKFLILVAALVACAASAPHHHDHDHEIDETKSTIGERVVLDPESPDTLLRLKRALEFEHSDVKVSKIIEAFSQDVKGTVYVIKFESTEGKLCTAKYASEPWVADHPEHTTVKCE</sequence>